<feature type="active site" description="Nucleophile" evidence="4">
    <location>
        <position position="395"/>
    </location>
</feature>
<dbReference type="EMBL" id="BFAA01005458">
    <property type="protein sequence ID" value="GCB64479.1"/>
    <property type="molecule type" value="Genomic_DNA"/>
</dbReference>
<dbReference type="OMA" id="GFMLVHL"/>
<dbReference type="PANTHER" id="PTHR11686:SF56">
    <property type="entry name" value="GLUTATHIONE HYDROLASE 1 PROENZYME-RELATED"/>
    <property type="match status" value="1"/>
</dbReference>
<comment type="subcellular location">
    <subcellularLocation>
        <location evidence="6">Membrane</location>
        <topology evidence="6">Single-pass type II membrane protein</topology>
    </subcellularLocation>
</comment>
<dbReference type="Pfam" id="PF01019">
    <property type="entry name" value="G_glu_transpept"/>
    <property type="match status" value="1"/>
</dbReference>
<dbReference type="GO" id="GO:0036374">
    <property type="term" value="F:glutathione hydrolase activity"/>
    <property type="evidence" value="ECO:0007669"/>
    <property type="project" value="UniProtKB-UniRule"/>
</dbReference>
<dbReference type="Proteomes" id="UP000288216">
    <property type="component" value="Unassembled WGS sequence"/>
</dbReference>
<dbReference type="GO" id="GO:0050727">
    <property type="term" value="P:regulation of inflammatory response"/>
    <property type="evidence" value="ECO:0007669"/>
    <property type="project" value="TreeGrafter"/>
</dbReference>
<comment type="pathway">
    <text evidence="6">Sulfur metabolism; glutathione metabolism.</text>
</comment>
<evidence type="ECO:0000256" key="1">
    <source>
        <dbReference type="ARBA" id="ARBA00009381"/>
    </source>
</evidence>
<feature type="binding site" evidence="5">
    <location>
        <position position="437"/>
    </location>
    <ligand>
        <name>L-glutamate</name>
        <dbReference type="ChEBI" id="CHEBI:29985"/>
    </ligand>
</feature>
<dbReference type="STRING" id="75743.A0A401NUD9"/>
<evidence type="ECO:0000313" key="7">
    <source>
        <dbReference type="EMBL" id="GCB64479.1"/>
    </source>
</evidence>
<dbReference type="SUPFAM" id="SSF56235">
    <property type="entry name" value="N-terminal nucleophile aminohydrolases (Ntn hydrolases)"/>
    <property type="match status" value="1"/>
</dbReference>
<dbReference type="FunFam" id="1.10.246.130:FF:000002">
    <property type="entry name" value="glutathione hydrolase 1 proenzyme"/>
    <property type="match status" value="1"/>
</dbReference>
<dbReference type="Gene3D" id="3.60.20.40">
    <property type="match status" value="1"/>
</dbReference>
<dbReference type="GO" id="GO:0005886">
    <property type="term" value="C:plasma membrane"/>
    <property type="evidence" value="ECO:0007669"/>
    <property type="project" value="TreeGrafter"/>
</dbReference>
<keyword evidence="6" id="KW-0378">Hydrolase</keyword>
<dbReference type="OrthoDB" id="1081007at2759"/>
<accession>A0A401NUD9</accession>
<keyword evidence="6" id="KW-0808">Transferase</keyword>
<comment type="function">
    <text evidence="6">Cleaves the gamma-glutamyl peptide bond of glutathione and glutathione conjugates.</text>
</comment>
<dbReference type="EC" id="2.3.2.2" evidence="6"/>
<evidence type="ECO:0000313" key="8">
    <source>
        <dbReference type="Proteomes" id="UP000288216"/>
    </source>
</evidence>
<feature type="binding site" evidence="5">
    <location>
        <position position="118"/>
    </location>
    <ligand>
        <name>L-glutamate</name>
        <dbReference type="ChEBI" id="CHEBI:29985"/>
    </ligand>
</feature>
<feature type="non-terminal residue" evidence="7">
    <location>
        <position position="1"/>
    </location>
</feature>
<dbReference type="InterPro" id="IPR000101">
    <property type="entry name" value="GGT_peptidase"/>
</dbReference>
<keyword evidence="3" id="KW-0800">Toxin</keyword>
<dbReference type="Gene3D" id="1.10.246.130">
    <property type="match status" value="1"/>
</dbReference>
<evidence type="ECO:0000256" key="6">
    <source>
        <dbReference type="RuleBase" id="RU368068"/>
    </source>
</evidence>
<feature type="binding site" evidence="5">
    <location>
        <position position="488"/>
    </location>
    <ligand>
        <name>L-glutamate</name>
        <dbReference type="ChEBI" id="CHEBI:29985"/>
    </ligand>
</feature>
<dbReference type="GO" id="GO:0031179">
    <property type="term" value="P:peptide modification"/>
    <property type="evidence" value="ECO:0007669"/>
    <property type="project" value="TreeGrafter"/>
</dbReference>
<comment type="caution">
    <text evidence="7">The sequence shown here is derived from an EMBL/GenBank/DDBJ whole genome shotgun (WGS) entry which is preliminary data.</text>
</comment>
<evidence type="ECO:0000256" key="3">
    <source>
        <dbReference type="ARBA" id="ARBA00084097"/>
    </source>
</evidence>
<name>A0A401NUD9_SCYTO</name>
<dbReference type="PRINTS" id="PR01210">
    <property type="entry name" value="GGTRANSPTASE"/>
</dbReference>
<keyword evidence="6" id="KW-1133">Transmembrane helix</keyword>
<dbReference type="FunFam" id="3.60.20.40:FF:000001">
    <property type="entry name" value="Gamma-glutamyltranspeptidase 1"/>
    <property type="match status" value="1"/>
</dbReference>
<comment type="catalytic activity">
    <reaction evidence="6">
        <text>an N-terminal (5-L-glutamyl)-[peptide] + an alpha-amino acid = 5-L-glutamyl amino acid + an N-terminal L-alpha-aminoacyl-[peptide]</text>
        <dbReference type="Rhea" id="RHEA:23904"/>
        <dbReference type="Rhea" id="RHEA-COMP:9780"/>
        <dbReference type="Rhea" id="RHEA-COMP:9795"/>
        <dbReference type="ChEBI" id="CHEBI:77644"/>
        <dbReference type="ChEBI" id="CHEBI:78597"/>
        <dbReference type="ChEBI" id="CHEBI:78599"/>
        <dbReference type="ChEBI" id="CHEBI:78608"/>
        <dbReference type="EC" id="2.3.2.2"/>
    </reaction>
</comment>
<keyword evidence="6" id="KW-0012">Acyltransferase</keyword>
<dbReference type="InterPro" id="IPR029055">
    <property type="entry name" value="Ntn_hydrolases_N"/>
</dbReference>
<dbReference type="GO" id="GO:0006751">
    <property type="term" value="P:glutathione catabolic process"/>
    <property type="evidence" value="ECO:0007669"/>
    <property type="project" value="UniProtKB-UniRule"/>
</dbReference>
<sequence length="585" mass="64117">LHFTSYHRRKMNKTSKGLIAFAAVILVALILFLVVYFVLKSKETPPYSFERAVVAADAERCSEIGRDILKQNGSAVDAAIATLLCNGLVNAHSMGIGGGFFMTIYNAQTGKAETILSREVAPGNATTDMFVNKTDAVSRKGGLSIAVPGEIRGYQLAHQRHGRLPWKRLFEPSIKLAKEGLSIRKALANAIKERKEDIEEDQALCEIFCNSNGKILQENEIIKFPKLAATYQILADEGADVFYTGSLAQQIVTDIRNAGGIVTLEDLRNYRPRFSEDVINMSIGDYTLLLPSAPSSGPVLALILNILKGYNFTPDSVSSPEAKALTYHRIVEAFKFAYAKRSMMGDPLFVNLTELIANMTANHFAAQLWAKITDETTHSMQYYEPDFYTIDNHGTAHLSLVAEDGSAVSVTSTINFYFGSKVRSSTNGIIFNNEMDDFSSPGIVNGFDVPPSPANFIKPGKTPLSSMCPAIILDKNKSVKMVVGASGGTKITTATALVIMNALWFNYNVKRAVTEPRVHHQLFPNVTQVEQAVEKATQKGLLERHHTLKILTKLMSGGVVQAIVRDAGKWFAESDYRKGGKPAGY</sequence>
<organism evidence="7 8">
    <name type="scientific">Scyliorhinus torazame</name>
    <name type="common">Cloudy catshark</name>
    <name type="synonym">Catulus torazame</name>
    <dbReference type="NCBI Taxonomy" id="75743"/>
    <lineage>
        <taxon>Eukaryota</taxon>
        <taxon>Metazoa</taxon>
        <taxon>Chordata</taxon>
        <taxon>Craniata</taxon>
        <taxon>Vertebrata</taxon>
        <taxon>Chondrichthyes</taxon>
        <taxon>Elasmobranchii</taxon>
        <taxon>Galeomorphii</taxon>
        <taxon>Galeoidea</taxon>
        <taxon>Carcharhiniformes</taxon>
        <taxon>Scyliorhinidae</taxon>
        <taxon>Scyliorhinus</taxon>
    </lineage>
</organism>
<feature type="binding site" evidence="5">
    <location>
        <begin position="413"/>
        <end position="415"/>
    </location>
    <ligand>
        <name>L-glutamate</name>
        <dbReference type="ChEBI" id="CHEBI:29985"/>
    </ligand>
</feature>
<feature type="transmembrane region" description="Helical" evidence="6">
    <location>
        <begin position="18"/>
        <end position="39"/>
    </location>
</feature>
<keyword evidence="3" id="KW-1199">Hemostasis impairing toxin</keyword>
<reference evidence="7 8" key="1">
    <citation type="journal article" date="2018" name="Nat. Ecol. Evol.">
        <title>Shark genomes provide insights into elasmobranch evolution and the origin of vertebrates.</title>
        <authorList>
            <person name="Hara Y"/>
            <person name="Yamaguchi K"/>
            <person name="Onimaru K"/>
            <person name="Kadota M"/>
            <person name="Koyanagi M"/>
            <person name="Keeley SD"/>
            <person name="Tatsumi K"/>
            <person name="Tanaka K"/>
            <person name="Motone F"/>
            <person name="Kageyama Y"/>
            <person name="Nozu R"/>
            <person name="Adachi N"/>
            <person name="Nishimura O"/>
            <person name="Nakagawa R"/>
            <person name="Tanegashima C"/>
            <person name="Kiyatake I"/>
            <person name="Matsumoto R"/>
            <person name="Murakumo K"/>
            <person name="Nishida K"/>
            <person name="Terakita A"/>
            <person name="Kuratani S"/>
            <person name="Sato K"/>
            <person name="Hyodo S Kuraku.S."/>
        </authorList>
    </citation>
    <scope>NUCLEOTIDE SEQUENCE [LARGE SCALE GENOMIC DNA]</scope>
</reference>
<dbReference type="GO" id="GO:0103068">
    <property type="term" value="F:leukotriene C4 gamma-glutamyl transferase activity"/>
    <property type="evidence" value="ECO:0007669"/>
    <property type="project" value="UniProtKB-EC"/>
</dbReference>
<comment type="catalytic activity">
    <reaction evidence="6">
        <text>glutathione + H2O = L-cysteinylglycine + L-glutamate</text>
        <dbReference type="Rhea" id="RHEA:28807"/>
        <dbReference type="ChEBI" id="CHEBI:15377"/>
        <dbReference type="ChEBI" id="CHEBI:29985"/>
        <dbReference type="ChEBI" id="CHEBI:57925"/>
        <dbReference type="ChEBI" id="CHEBI:61694"/>
        <dbReference type="EC" id="3.4.19.13"/>
    </reaction>
</comment>
<dbReference type="GO" id="GO:0002682">
    <property type="term" value="P:regulation of immune system process"/>
    <property type="evidence" value="ECO:0007669"/>
    <property type="project" value="TreeGrafter"/>
</dbReference>
<dbReference type="PANTHER" id="PTHR11686">
    <property type="entry name" value="GAMMA GLUTAMYL TRANSPEPTIDASE"/>
    <property type="match status" value="1"/>
</dbReference>
<comment type="catalytic activity">
    <reaction evidence="6">
        <text>an S-substituted glutathione + H2O = an S-substituted L-cysteinylglycine + L-glutamate</text>
        <dbReference type="Rhea" id="RHEA:59468"/>
        <dbReference type="ChEBI" id="CHEBI:15377"/>
        <dbReference type="ChEBI" id="CHEBI:29985"/>
        <dbReference type="ChEBI" id="CHEBI:90779"/>
        <dbReference type="ChEBI" id="CHEBI:143103"/>
        <dbReference type="EC" id="3.4.19.13"/>
    </reaction>
</comment>
<keyword evidence="3" id="KW-1202">Platelet aggregation activating toxin</keyword>
<dbReference type="PROSITE" id="PS00462">
    <property type="entry name" value="G_GLU_TRANSPEPTIDASE"/>
    <property type="match status" value="1"/>
</dbReference>
<proteinExistence type="inferred from homology"/>
<dbReference type="InterPro" id="IPR055262">
    <property type="entry name" value="GGT_CS"/>
</dbReference>
<evidence type="ECO:0000256" key="2">
    <source>
        <dbReference type="ARBA" id="ARBA00023180"/>
    </source>
</evidence>
<dbReference type="AlphaFoldDB" id="A0A401NUD9"/>
<gene>
    <name evidence="7" type="ORF">scyTo_0011756</name>
</gene>
<evidence type="ECO:0000256" key="4">
    <source>
        <dbReference type="PIRSR" id="PIRSR600101-1"/>
    </source>
</evidence>
<dbReference type="InterPro" id="IPR043138">
    <property type="entry name" value="GGT_lsub"/>
</dbReference>
<keyword evidence="6" id="KW-0812">Transmembrane</keyword>
<dbReference type="InterPro" id="IPR043137">
    <property type="entry name" value="GGT_ssub_C"/>
</dbReference>
<dbReference type="EC" id="3.4.19.13" evidence="6"/>
<evidence type="ECO:0000256" key="5">
    <source>
        <dbReference type="PIRSR" id="PIRSR600101-2"/>
    </source>
</evidence>
<keyword evidence="2" id="KW-0325">Glycoprotein</keyword>
<feature type="binding site" evidence="5">
    <location>
        <begin position="465"/>
        <end position="466"/>
    </location>
    <ligand>
        <name>L-glutamate</name>
        <dbReference type="ChEBI" id="CHEBI:29985"/>
    </ligand>
</feature>
<dbReference type="NCBIfam" id="TIGR00066">
    <property type="entry name" value="g_glut_trans"/>
    <property type="match status" value="1"/>
</dbReference>
<protein>
    <recommendedName>
        <fullName evidence="6">Glutathione hydrolase</fullName>
        <ecNumber evidence="6">2.3.2.2</ecNumber>
        <ecNumber evidence="6">3.4.19.13</ecNumber>
    </recommendedName>
    <alternativeName>
        <fullName evidence="6">Gamma-glutamyltransferase</fullName>
    </alternativeName>
    <alternativeName>
        <fullName evidence="6">Gamma-glutamyltranspeptidase</fullName>
    </alternativeName>
</protein>
<keyword evidence="6" id="KW-0472">Membrane</keyword>
<dbReference type="UniPathway" id="UPA00204"/>
<keyword evidence="8" id="KW-1185">Reference proteome</keyword>
<comment type="similarity">
    <text evidence="1">Belongs to the gamma-glutamyltransferase family.</text>
</comment>